<feature type="domain" description="CzcB-like barrel-sandwich hybrid" evidence="3">
    <location>
        <begin position="65"/>
        <end position="186"/>
    </location>
</feature>
<dbReference type="eggNOG" id="COG0845">
    <property type="taxonomic scope" value="Bacteria"/>
</dbReference>
<comment type="similarity">
    <text evidence="1">Belongs to the membrane fusion protein (MFP) (TC 8.A.1) family.</text>
</comment>
<dbReference type="OrthoDB" id="9798190at2"/>
<evidence type="ECO:0000256" key="1">
    <source>
        <dbReference type="ARBA" id="ARBA00009477"/>
    </source>
</evidence>
<dbReference type="InterPro" id="IPR006143">
    <property type="entry name" value="RND_pump_MFP"/>
</dbReference>
<dbReference type="GO" id="GO:1990281">
    <property type="term" value="C:efflux pump complex"/>
    <property type="evidence" value="ECO:0007669"/>
    <property type="project" value="TreeGrafter"/>
</dbReference>
<dbReference type="Proteomes" id="UP000027601">
    <property type="component" value="Unassembled WGS sequence"/>
</dbReference>
<evidence type="ECO:0000259" key="2">
    <source>
        <dbReference type="Pfam" id="PF25954"/>
    </source>
</evidence>
<dbReference type="GO" id="GO:0015562">
    <property type="term" value="F:efflux transmembrane transporter activity"/>
    <property type="evidence" value="ECO:0007669"/>
    <property type="project" value="TreeGrafter"/>
</dbReference>
<dbReference type="Gene3D" id="2.40.50.100">
    <property type="match status" value="1"/>
</dbReference>
<dbReference type="NCBIfam" id="TIGR01730">
    <property type="entry name" value="RND_mfp"/>
    <property type="match status" value="1"/>
</dbReference>
<dbReference type="PANTHER" id="PTHR30469:SF15">
    <property type="entry name" value="HLYD FAMILY OF SECRETION PROTEINS"/>
    <property type="match status" value="1"/>
</dbReference>
<feature type="domain" description="CusB-like beta-barrel" evidence="2">
    <location>
        <begin position="190"/>
        <end position="265"/>
    </location>
</feature>
<dbReference type="InterPro" id="IPR058637">
    <property type="entry name" value="YknX-like_C"/>
</dbReference>
<evidence type="ECO:0000259" key="3">
    <source>
        <dbReference type="Pfam" id="PF25973"/>
    </source>
</evidence>
<evidence type="ECO:0000313" key="5">
    <source>
        <dbReference type="EMBL" id="GAK37568.1"/>
    </source>
</evidence>
<evidence type="ECO:0000313" key="6">
    <source>
        <dbReference type="Proteomes" id="UP000027601"/>
    </source>
</evidence>
<dbReference type="EMBL" id="BAJS01000023">
    <property type="protein sequence ID" value="GAK37568.1"/>
    <property type="molecule type" value="Genomic_DNA"/>
</dbReference>
<gene>
    <name evidence="5" type="ORF">JCM15093_2825</name>
</gene>
<dbReference type="InterPro" id="IPR058647">
    <property type="entry name" value="BSH_CzcB-like"/>
</dbReference>
<dbReference type="InterPro" id="IPR058792">
    <property type="entry name" value="Beta-barrel_RND_2"/>
</dbReference>
<keyword evidence="6" id="KW-1185">Reference proteome</keyword>
<dbReference type="Pfam" id="PF25989">
    <property type="entry name" value="YknX_C"/>
    <property type="match status" value="1"/>
</dbReference>
<dbReference type="STRING" id="1121097.GCA_000428125_01449"/>
<dbReference type="Gene3D" id="2.40.30.170">
    <property type="match status" value="1"/>
</dbReference>
<feature type="domain" description="YknX-like C-terminal permuted SH3-like" evidence="4">
    <location>
        <begin position="272"/>
        <end position="340"/>
    </location>
</feature>
<organism evidence="5 6">
    <name type="scientific">Bacteroides graminisolvens DSM 19988 = JCM 15093</name>
    <dbReference type="NCBI Taxonomy" id="1121097"/>
    <lineage>
        <taxon>Bacteria</taxon>
        <taxon>Pseudomonadati</taxon>
        <taxon>Bacteroidota</taxon>
        <taxon>Bacteroidia</taxon>
        <taxon>Bacteroidales</taxon>
        <taxon>Bacteroidaceae</taxon>
        <taxon>Bacteroides</taxon>
    </lineage>
</organism>
<comment type="caution">
    <text evidence="5">The sequence shown here is derived from an EMBL/GenBank/DDBJ whole genome shotgun (WGS) entry which is preliminary data.</text>
</comment>
<name>A0A069D3Z3_9BACE</name>
<evidence type="ECO:0000259" key="4">
    <source>
        <dbReference type="Pfam" id="PF25989"/>
    </source>
</evidence>
<proteinExistence type="inferred from homology"/>
<accession>A0A069D3Z3</accession>
<dbReference type="Gene3D" id="2.40.420.20">
    <property type="match status" value="1"/>
</dbReference>
<protein>
    <submittedName>
        <fullName evidence="5">Probable Co/Zn/Cd efflux system membrane fusion protein</fullName>
    </submittedName>
</protein>
<dbReference type="SUPFAM" id="SSF111369">
    <property type="entry name" value="HlyD-like secretion proteins"/>
    <property type="match status" value="1"/>
</dbReference>
<dbReference type="AlphaFoldDB" id="A0A069D3Z3"/>
<dbReference type="PROSITE" id="PS51257">
    <property type="entry name" value="PROKAR_LIPOPROTEIN"/>
    <property type="match status" value="1"/>
</dbReference>
<sequence length="341" mass="36693">MKLAAYTGIFLSALIWISCSGKKDENQAIRAVPVKVVKVSESSYMNSRNYVGTVEAVSSSSLSFEVMGNVNKVFVTEGENVQKGKLLATLDKATLQNSYNASLASLKEAQDAYNRMKSLYDNGSLPEMKWVEVQSKLQQAVSMEQISRKSLKDAGLHAPFSGVISSKSIEPGMNVMPGIEVMQLADISTVNIKIAVPEKEISRVNKGQQAEVRVGALGDKLFTGVVSEKGIAANPLAHTYEVKIKLNNTSHELMPGMVCKVGVHSRETEAGIVLPTHTVQLQPDGKKFVWVVKDNAASQRMVNTGDLTAEGVIITAGLQPGDEVIVSGNQKVSEGTKIAVK</sequence>
<reference evidence="5 6" key="1">
    <citation type="journal article" date="2015" name="Microbes Environ.">
        <title>Distribution and evolution of nitrogen fixation genes in the phylum bacteroidetes.</title>
        <authorList>
            <person name="Inoue J."/>
            <person name="Oshima K."/>
            <person name="Suda W."/>
            <person name="Sakamoto M."/>
            <person name="Iino T."/>
            <person name="Noda S."/>
            <person name="Hongoh Y."/>
            <person name="Hattori M."/>
            <person name="Ohkuma M."/>
        </authorList>
    </citation>
    <scope>NUCLEOTIDE SEQUENCE [LARGE SCALE GENOMIC DNA]</scope>
    <source>
        <strain evidence="5 6">JCM 15093</strain>
    </source>
</reference>
<dbReference type="PANTHER" id="PTHR30469">
    <property type="entry name" value="MULTIDRUG RESISTANCE PROTEIN MDTA"/>
    <property type="match status" value="1"/>
</dbReference>
<dbReference type="Pfam" id="PF25973">
    <property type="entry name" value="BSH_CzcB"/>
    <property type="match status" value="1"/>
</dbReference>
<dbReference type="RefSeq" id="WP_034782600.1">
    <property type="nucleotide sequence ID" value="NZ_BAJS01000023.1"/>
</dbReference>
<dbReference type="Pfam" id="PF25954">
    <property type="entry name" value="Beta-barrel_RND_2"/>
    <property type="match status" value="1"/>
</dbReference>